<sequence length="65" mass="7290">MDFSSYAQVPTETIDAVHFGFYSPEEIRRMSFKQIVNPVLLDKRNSPVPGGLYDLALGPLVDTDM</sequence>
<accession>A0AAV9AS54</accession>
<dbReference type="SUPFAM" id="SSF64484">
    <property type="entry name" value="beta and beta-prime subunits of DNA dependent RNA-polymerase"/>
    <property type="match status" value="1"/>
</dbReference>
<evidence type="ECO:0000256" key="5">
    <source>
        <dbReference type="ARBA" id="ARBA00023163"/>
    </source>
</evidence>
<protein>
    <recommendedName>
        <fullName evidence="1">DNA-directed RNA polymerase</fullName>
        <ecNumber evidence="1">2.7.7.6</ecNumber>
    </recommendedName>
</protein>
<organism evidence="6 7">
    <name type="scientific">Acorus gramineus</name>
    <name type="common">Dwarf sweet flag</name>
    <dbReference type="NCBI Taxonomy" id="55184"/>
    <lineage>
        <taxon>Eukaryota</taxon>
        <taxon>Viridiplantae</taxon>
        <taxon>Streptophyta</taxon>
        <taxon>Embryophyta</taxon>
        <taxon>Tracheophyta</taxon>
        <taxon>Spermatophyta</taxon>
        <taxon>Magnoliopsida</taxon>
        <taxon>Liliopsida</taxon>
        <taxon>Acoraceae</taxon>
        <taxon>Acorus</taxon>
    </lineage>
</organism>
<reference evidence="6" key="1">
    <citation type="journal article" date="2023" name="Nat. Commun.">
        <title>Diploid and tetraploid genomes of Acorus and the evolution of monocots.</title>
        <authorList>
            <person name="Ma L."/>
            <person name="Liu K.W."/>
            <person name="Li Z."/>
            <person name="Hsiao Y.Y."/>
            <person name="Qi Y."/>
            <person name="Fu T."/>
            <person name="Tang G.D."/>
            <person name="Zhang D."/>
            <person name="Sun W.H."/>
            <person name="Liu D.K."/>
            <person name="Li Y."/>
            <person name="Chen G.Z."/>
            <person name="Liu X.D."/>
            <person name="Liao X.Y."/>
            <person name="Jiang Y.T."/>
            <person name="Yu X."/>
            <person name="Hao Y."/>
            <person name="Huang J."/>
            <person name="Zhao X.W."/>
            <person name="Ke S."/>
            <person name="Chen Y.Y."/>
            <person name="Wu W.L."/>
            <person name="Hsu J.L."/>
            <person name="Lin Y.F."/>
            <person name="Huang M.D."/>
            <person name="Li C.Y."/>
            <person name="Huang L."/>
            <person name="Wang Z.W."/>
            <person name="Zhao X."/>
            <person name="Zhong W.Y."/>
            <person name="Peng D.H."/>
            <person name="Ahmad S."/>
            <person name="Lan S."/>
            <person name="Zhang J.S."/>
            <person name="Tsai W.C."/>
            <person name="Van de Peer Y."/>
            <person name="Liu Z.J."/>
        </authorList>
    </citation>
    <scope>NUCLEOTIDE SEQUENCE</scope>
    <source>
        <strain evidence="6">SCP</strain>
    </source>
</reference>
<evidence type="ECO:0000256" key="3">
    <source>
        <dbReference type="ARBA" id="ARBA00022679"/>
    </source>
</evidence>
<keyword evidence="5" id="KW-0804">Transcription</keyword>
<evidence type="ECO:0000256" key="1">
    <source>
        <dbReference type="ARBA" id="ARBA00012418"/>
    </source>
</evidence>
<evidence type="ECO:0000313" key="7">
    <source>
        <dbReference type="Proteomes" id="UP001179952"/>
    </source>
</evidence>
<keyword evidence="3" id="KW-0808">Transferase</keyword>
<keyword evidence="4" id="KW-0548">Nucleotidyltransferase</keyword>
<evidence type="ECO:0000313" key="6">
    <source>
        <dbReference type="EMBL" id="KAK1267039.1"/>
    </source>
</evidence>
<evidence type="ECO:0000256" key="4">
    <source>
        <dbReference type="ARBA" id="ARBA00022695"/>
    </source>
</evidence>
<dbReference type="EMBL" id="JAUJYN010000007">
    <property type="protein sequence ID" value="KAK1267039.1"/>
    <property type="molecule type" value="Genomic_DNA"/>
</dbReference>
<proteinExistence type="predicted"/>
<gene>
    <name evidence="6" type="ORF">QJS04_geneDACA016375</name>
</gene>
<keyword evidence="2" id="KW-0240">DNA-directed RNA polymerase</keyword>
<comment type="caution">
    <text evidence="6">The sequence shown here is derived from an EMBL/GenBank/DDBJ whole genome shotgun (WGS) entry which is preliminary data.</text>
</comment>
<dbReference type="GO" id="GO:0000428">
    <property type="term" value="C:DNA-directed RNA polymerase complex"/>
    <property type="evidence" value="ECO:0007669"/>
    <property type="project" value="UniProtKB-KW"/>
</dbReference>
<dbReference type="Gene3D" id="4.10.860.120">
    <property type="entry name" value="RNA polymerase II, clamp domain"/>
    <property type="match status" value="1"/>
</dbReference>
<dbReference type="AlphaFoldDB" id="A0AAV9AS54"/>
<reference evidence="6" key="2">
    <citation type="submission" date="2023-06" db="EMBL/GenBank/DDBJ databases">
        <authorList>
            <person name="Ma L."/>
            <person name="Liu K.-W."/>
            <person name="Li Z."/>
            <person name="Hsiao Y.-Y."/>
            <person name="Qi Y."/>
            <person name="Fu T."/>
            <person name="Tang G."/>
            <person name="Zhang D."/>
            <person name="Sun W.-H."/>
            <person name="Liu D.-K."/>
            <person name="Li Y."/>
            <person name="Chen G.-Z."/>
            <person name="Liu X.-D."/>
            <person name="Liao X.-Y."/>
            <person name="Jiang Y.-T."/>
            <person name="Yu X."/>
            <person name="Hao Y."/>
            <person name="Huang J."/>
            <person name="Zhao X.-W."/>
            <person name="Ke S."/>
            <person name="Chen Y.-Y."/>
            <person name="Wu W.-L."/>
            <person name="Hsu J.-L."/>
            <person name="Lin Y.-F."/>
            <person name="Huang M.-D."/>
            <person name="Li C.-Y."/>
            <person name="Huang L."/>
            <person name="Wang Z.-W."/>
            <person name="Zhao X."/>
            <person name="Zhong W.-Y."/>
            <person name="Peng D.-H."/>
            <person name="Ahmad S."/>
            <person name="Lan S."/>
            <person name="Zhang J.-S."/>
            <person name="Tsai W.-C."/>
            <person name="Van De Peer Y."/>
            <person name="Liu Z.-J."/>
        </authorList>
    </citation>
    <scope>NUCLEOTIDE SEQUENCE</scope>
    <source>
        <strain evidence="6">SCP</strain>
        <tissue evidence="6">Leaves</tissue>
    </source>
</reference>
<dbReference type="Proteomes" id="UP001179952">
    <property type="component" value="Unassembled WGS sequence"/>
</dbReference>
<dbReference type="EC" id="2.7.7.6" evidence="1"/>
<keyword evidence="7" id="KW-1185">Reference proteome</keyword>
<dbReference type="GO" id="GO:0003899">
    <property type="term" value="F:DNA-directed RNA polymerase activity"/>
    <property type="evidence" value="ECO:0007669"/>
    <property type="project" value="UniProtKB-EC"/>
</dbReference>
<dbReference type="InterPro" id="IPR044893">
    <property type="entry name" value="RNA_pol_Rpb1_clamp_domain"/>
</dbReference>
<name>A0AAV9AS54_ACOGR</name>
<evidence type="ECO:0000256" key="2">
    <source>
        <dbReference type="ARBA" id="ARBA00022478"/>
    </source>
</evidence>